<reference evidence="1" key="1">
    <citation type="journal article" date="2004" name="Nature">
        <title>Community structure and metabolism through reconstruction of microbial genomes from the environment.</title>
        <authorList>
            <person name="Tyson G.W."/>
            <person name="Chapman J."/>
            <person name="Hugenholtz P."/>
            <person name="Allen E.E."/>
            <person name="Ram R.J."/>
            <person name="Richardson P.M."/>
            <person name="Solovyev V.V."/>
            <person name="Rubin E.M."/>
            <person name="Rokhsar D.S."/>
            <person name="Banfield J.F."/>
        </authorList>
    </citation>
    <scope>NUCLEOTIDE SEQUENCE [LARGE SCALE GENOMIC DNA]</scope>
</reference>
<reference evidence="1" key="2">
    <citation type="journal article" date="2008" name="PLoS Biol.">
        <title>Population genomic analysis of strain variation in Leptospirillum group II bacteria involved in acid mine drainage formation.</title>
        <authorList>
            <person name="Simmons S.L."/>
            <person name="Dibartolo G."/>
            <person name="Denef V.J."/>
            <person name="Goltsman D.S."/>
            <person name="Thelen M.P."/>
            <person name="Banfield J.F."/>
        </authorList>
    </citation>
    <scope>NUCLEOTIDE SEQUENCE [LARGE SCALE GENOMIC DNA]</scope>
</reference>
<dbReference type="AlphaFoldDB" id="B6AM54"/>
<evidence type="ECO:0000313" key="1">
    <source>
        <dbReference type="EMBL" id="EDZ39561.1"/>
    </source>
</evidence>
<dbReference type="EMBL" id="DS995259">
    <property type="protein sequence ID" value="EDZ39561.1"/>
    <property type="molecule type" value="Genomic_DNA"/>
</dbReference>
<organism evidence="1">
    <name type="scientific">Leptospirillum sp. Group II '5-way CG'</name>
    <dbReference type="NCBI Taxonomy" id="419541"/>
    <lineage>
        <taxon>Bacteria</taxon>
        <taxon>Pseudomonadati</taxon>
        <taxon>Nitrospirota</taxon>
        <taxon>Nitrospiria</taxon>
        <taxon>Nitrospirales</taxon>
        <taxon>Nitrospiraceae</taxon>
        <taxon>Leptospirillum</taxon>
    </lineage>
</organism>
<name>B6AM54_9BACT</name>
<gene>
    <name evidence="1" type="ORF">CGL2_11277196a</name>
</gene>
<accession>B6AM54</accession>
<sequence length="75" mass="8488">MKNIASPKELAVLTGQKTDSIYKKLQRGLVDDLPRFIRLSSGPKSKIVFLDVDKWMEKRAEMDRARAQKRAGGAK</sequence>
<proteinExistence type="predicted"/>
<protein>
    <submittedName>
        <fullName evidence="1">Uncharacterized protein</fullName>
    </submittedName>
</protein>